<dbReference type="SMART" id="SM00387">
    <property type="entry name" value="HATPase_c"/>
    <property type="match status" value="1"/>
</dbReference>
<dbReference type="InterPro" id="IPR033479">
    <property type="entry name" value="dCache_1"/>
</dbReference>
<dbReference type="Gene3D" id="3.30.565.10">
    <property type="entry name" value="Histidine kinase-like ATPase, C-terminal domain"/>
    <property type="match status" value="1"/>
</dbReference>
<evidence type="ECO:0000256" key="13">
    <source>
        <dbReference type="ARBA" id="ARBA00023136"/>
    </source>
</evidence>
<dbReference type="InterPro" id="IPR005467">
    <property type="entry name" value="His_kinase_dom"/>
</dbReference>
<dbReference type="InterPro" id="IPR003594">
    <property type="entry name" value="HATPase_dom"/>
</dbReference>
<dbReference type="Pfam" id="PF06580">
    <property type="entry name" value="His_kinase"/>
    <property type="match status" value="1"/>
</dbReference>
<dbReference type="EMBL" id="MRTP01000011">
    <property type="protein sequence ID" value="OMF50390.1"/>
    <property type="molecule type" value="Genomic_DNA"/>
</dbReference>
<gene>
    <name evidence="18" type="ORF">BK138_27695</name>
</gene>
<dbReference type="Pfam" id="PF02743">
    <property type="entry name" value="dCache_1"/>
    <property type="match status" value="1"/>
</dbReference>
<evidence type="ECO:0000256" key="15">
    <source>
        <dbReference type="SAM" id="Phobius"/>
    </source>
</evidence>
<keyword evidence="5" id="KW-0597">Phosphoprotein</keyword>
<evidence type="ECO:0000256" key="3">
    <source>
        <dbReference type="ARBA" id="ARBA00012438"/>
    </source>
</evidence>
<dbReference type="GO" id="GO:0005886">
    <property type="term" value="C:plasma membrane"/>
    <property type="evidence" value="ECO:0007669"/>
    <property type="project" value="UniProtKB-SubCell"/>
</dbReference>
<dbReference type="STRING" id="297318.BK138_27695"/>
<dbReference type="InterPro" id="IPR036890">
    <property type="entry name" value="HATPase_C_sf"/>
</dbReference>
<evidence type="ECO:0000313" key="18">
    <source>
        <dbReference type="EMBL" id="OMF50390.1"/>
    </source>
</evidence>
<keyword evidence="4" id="KW-1003">Cell membrane</keyword>
<dbReference type="Gene3D" id="6.10.340.10">
    <property type="match status" value="1"/>
</dbReference>
<feature type="domain" description="Histidine kinase" evidence="16">
    <location>
        <begin position="472"/>
        <end position="587"/>
    </location>
</feature>
<evidence type="ECO:0000256" key="14">
    <source>
        <dbReference type="SAM" id="MobiDB-lite"/>
    </source>
</evidence>
<evidence type="ECO:0000259" key="17">
    <source>
        <dbReference type="PROSITE" id="PS50885"/>
    </source>
</evidence>
<comment type="subcellular location">
    <subcellularLocation>
        <location evidence="2">Cell membrane</location>
        <topology evidence="2">Multi-pass membrane protein</topology>
    </subcellularLocation>
</comment>
<keyword evidence="7 15" id="KW-0812">Transmembrane</keyword>
<dbReference type="GO" id="GO:0005524">
    <property type="term" value="F:ATP binding"/>
    <property type="evidence" value="ECO:0007669"/>
    <property type="project" value="UniProtKB-KW"/>
</dbReference>
<comment type="caution">
    <text evidence="18">The sequence shown here is derived from an EMBL/GenBank/DDBJ whole genome shotgun (WGS) entry which is preliminary data.</text>
</comment>
<evidence type="ECO:0000256" key="12">
    <source>
        <dbReference type="ARBA" id="ARBA00023012"/>
    </source>
</evidence>
<evidence type="ECO:0000256" key="6">
    <source>
        <dbReference type="ARBA" id="ARBA00022679"/>
    </source>
</evidence>
<keyword evidence="19" id="KW-1185">Reference proteome</keyword>
<accession>A0A1R1EEY8</accession>
<evidence type="ECO:0000256" key="11">
    <source>
        <dbReference type="ARBA" id="ARBA00022989"/>
    </source>
</evidence>
<evidence type="ECO:0000256" key="1">
    <source>
        <dbReference type="ARBA" id="ARBA00000085"/>
    </source>
</evidence>
<dbReference type="PANTHER" id="PTHR34220">
    <property type="entry name" value="SENSOR HISTIDINE KINASE YPDA"/>
    <property type="match status" value="1"/>
</dbReference>
<evidence type="ECO:0000259" key="16">
    <source>
        <dbReference type="PROSITE" id="PS50109"/>
    </source>
</evidence>
<evidence type="ECO:0000256" key="7">
    <source>
        <dbReference type="ARBA" id="ARBA00022692"/>
    </source>
</evidence>
<dbReference type="AlphaFoldDB" id="A0A1R1EEY8"/>
<dbReference type="RefSeq" id="WP_076174278.1">
    <property type="nucleotide sequence ID" value="NZ_MRTP01000011.1"/>
</dbReference>
<keyword evidence="10" id="KW-0067">ATP-binding</keyword>
<feature type="region of interest" description="Disordered" evidence="14">
    <location>
        <begin position="590"/>
        <end position="609"/>
    </location>
</feature>
<evidence type="ECO:0000256" key="2">
    <source>
        <dbReference type="ARBA" id="ARBA00004651"/>
    </source>
</evidence>
<dbReference type="SUPFAM" id="SSF55874">
    <property type="entry name" value="ATPase domain of HSP90 chaperone/DNA topoisomerase II/histidine kinase"/>
    <property type="match status" value="1"/>
</dbReference>
<dbReference type="PROSITE" id="PS50885">
    <property type="entry name" value="HAMP"/>
    <property type="match status" value="1"/>
</dbReference>
<feature type="compositionally biased region" description="Basic and acidic residues" evidence="14">
    <location>
        <begin position="590"/>
        <end position="601"/>
    </location>
</feature>
<dbReference type="PROSITE" id="PS50109">
    <property type="entry name" value="HIS_KIN"/>
    <property type="match status" value="1"/>
</dbReference>
<dbReference type="Pfam" id="PF02518">
    <property type="entry name" value="HATPase_c"/>
    <property type="match status" value="1"/>
</dbReference>
<evidence type="ECO:0000256" key="10">
    <source>
        <dbReference type="ARBA" id="ARBA00022840"/>
    </source>
</evidence>
<keyword evidence="6" id="KW-0808">Transferase</keyword>
<keyword evidence="12" id="KW-0902">Two-component regulatory system</keyword>
<name>A0A1R1EEY8_9BACL</name>
<comment type="catalytic activity">
    <reaction evidence="1">
        <text>ATP + protein L-histidine = ADP + protein N-phospho-L-histidine.</text>
        <dbReference type="EC" id="2.7.13.3"/>
    </reaction>
</comment>
<evidence type="ECO:0000256" key="5">
    <source>
        <dbReference type="ARBA" id="ARBA00022553"/>
    </source>
</evidence>
<dbReference type="Proteomes" id="UP000187172">
    <property type="component" value="Unassembled WGS sequence"/>
</dbReference>
<dbReference type="InterPro" id="IPR010559">
    <property type="entry name" value="Sig_transdc_His_kin_internal"/>
</dbReference>
<keyword evidence="11 15" id="KW-1133">Transmembrane helix</keyword>
<evidence type="ECO:0000256" key="8">
    <source>
        <dbReference type="ARBA" id="ARBA00022741"/>
    </source>
</evidence>
<evidence type="ECO:0000313" key="19">
    <source>
        <dbReference type="Proteomes" id="UP000187172"/>
    </source>
</evidence>
<evidence type="ECO:0000256" key="9">
    <source>
        <dbReference type="ARBA" id="ARBA00022777"/>
    </source>
</evidence>
<dbReference type="GO" id="GO:0000155">
    <property type="term" value="F:phosphorelay sensor kinase activity"/>
    <property type="evidence" value="ECO:0007669"/>
    <property type="project" value="InterPro"/>
</dbReference>
<dbReference type="InterPro" id="IPR003660">
    <property type="entry name" value="HAMP_dom"/>
</dbReference>
<organism evidence="18 19">
    <name type="scientific">Paenibacillus rhizosphaerae</name>
    <dbReference type="NCBI Taxonomy" id="297318"/>
    <lineage>
        <taxon>Bacteria</taxon>
        <taxon>Bacillati</taxon>
        <taxon>Bacillota</taxon>
        <taxon>Bacilli</taxon>
        <taxon>Bacillales</taxon>
        <taxon>Paenibacillaceae</taxon>
        <taxon>Paenibacillus</taxon>
    </lineage>
</organism>
<dbReference type="Gene3D" id="3.30.450.20">
    <property type="entry name" value="PAS domain"/>
    <property type="match status" value="2"/>
</dbReference>
<dbReference type="EC" id="2.7.13.3" evidence="3"/>
<protein>
    <recommendedName>
        <fullName evidence="3">histidine kinase</fullName>
        <ecNumber evidence="3">2.7.13.3</ecNumber>
    </recommendedName>
</protein>
<proteinExistence type="predicted"/>
<dbReference type="InterPro" id="IPR050640">
    <property type="entry name" value="Bact_2-comp_sensor_kinase"/>
</dbReference>
<keyword evidence="8" id="KW-0547">Nucleotide-binding</keyword>
<feature type="transmembrane region" description="Helical" evidence="15">
    <location>
        <begin position="287"/>
        <end position="311"/>
    </location>
</feature>
<dbReference type="PANTHER" id="PTHR34220:SF7">
    <property type="entry name" value="SENSOR HISTIDINE KINASE YPDA"/>
    <property type="match status" value="1"/>
</dbReference>
<reference evidence="18 19" key="1">
    <citation type="submission" date="2016-11" db="EMBL/GenBank/DDBJ databases">
        <title>Paenibacillus species isolates.</title>
        <authorList>
            <person name="Beno S.M."/>
        </authorList>
    </citation>
    <scope>NUCLEOTIDE SEQUENCE [LARGE SCALE GENOMIC DNA]</scope>
    <source>
        <strain evidence="18 19">FSL R5-0378</strain>
    </source>
</reference>
<keyword evidence="13 15" id="KW-0472">Membrane</keyword>
<feature type="domain" description="HAMP" evidence="17">
    <location>
        <begin position="312"/>
        <end position="364"/>
    </location>
</feature>
<evidence type="ECO:0000256" key="4">
    <source>
        <dbReference type="ARBA" id="ARBA00022475"/>
    </source>
</evidence>
<keyword evidence="9 18" id="KW-0418">Kinase</keyword>
<sequence>MQHWFGTSLKHKLSLLTILAALVPLLFLGIFSYKMAESLTEEKAKTSGMNNLRQLDVYLETMVKDVENISLFLIGNEGVQSYLKSSESNYVQQTAVINFLTSLAFSKDYIANIIVEPLGAKDSISYKSLVRSEFQDVTERDPDYYAEHPKWWSSVHRQWTFEGVRKMITLARPIRSTDKYKPIGNLQINLDQGVIASQVRQVALEKTGFVLLLDENNRILAGPPDMETNLALDAYYPSIGPFEGQSGDLVYGQGSGKKTILYKKMSSVGWKLVGIIPAAEYSSQNQYFLRLTAVAVTAAILFVIILVLFLIQKITNPLSALTKFLRNARPEEPLPALPVKTIDEVGQLIISYNRLTSRIVKLTDEVKRNESLKKEADMHALQVQINPHFLYNTLSSVQWLALMNQDGAKIAEMVGSLSDFLRFSLNAGQEYCTVLQEITHVRHYMNIQSIRYPDKFDFRVDAAESLHHLTMLKLLLQPLVENAILHGLLGRDGRGMIRIAVERSGGFLDFAVEDDGIGMPEERLQWLRNRLAEHPAAYGQEPDARGSYGLRNVNKRLALHYGRDAGLQVESAEGAGTRITFRIPIVQEAKEWTREQSSKGENEDEGYDR</sequence>